<evidence type="ECO:0000313" key="3">
    <source>
        <dbReference type="EMBL" id="GLR15201.1"/>
    </source>
</evidence>
<comment type="caution">
    <text evidence="3">The sequence shown here is derived from an EMBL/GenBank/DDBJ whole genome shotgun (WGS) entry which is preliminary data.</text>
</comment>
<organism evidence="3 4">
    <name type="scientific">Chitinimonas prasina</name>
    <dbReference type="NCBI Taxonomy" id="1434937"/>
    <lineage>
        <taxon>Bacteria</taxon>
        <taxon>Pseudomonadati</taxon>
        <taxon>Pseudomonadota</taxon>
        <taxon>Betaproteobacteria</taxon>
        <taxon>Neisseriales</taxon>
        <taxon>Chitinibacteraceae</taxon>
        <taxon>Chitinimonas</taxon>
    </lineage>
</organism>
<feature type="domain" description="DUF5610" evidence="2">
    <location>
        <begin position="53"/>
        <end position="173"/>
    </location>
</feature>
<dbReference type="RefSeq" id="WP_284198270.1">
    <property type="nucleotide sequence ID" value="NZ_BSOG01000007.1"/>
</dbReference>
<sequence length="186" mass="20175">MKLASLDAGQQAQTHAPHASPGKAADKAKLDLEITHTQSSYSFSASFSDGNNHLKLVLQTSYEAISVRARIALPEGQALPEPAEYDPLDVSPEATAKRIVDLSTGFYELFKQQHPDEDEASVLDNFMQTIGKGVAQGFAEAREILDSLGVLKDQIASNIDKTWELVQNGLQAFAKLHMPAKPDTAQ</sequence>
<proteinExistence type="predicted"/>
<evidence type="ECO:0000256" key="1">
    <source>
        <dbReference type="SAM" id="MobiDB-lite"/>
    </source>
</evidence>
<dbReference type="Pfam" id="PF18433">
    <property type="entry name" value="DUF5610"/>
    <property type="match status" value="1"/>
</dbReference>
<accession>A0ABQ5YJN2</accession>
<protein>
    <recommendedName>
        <fullName evidence="2">DUF5610 domain-containing protein</fullName>
    </recommendedName>
</protein>
<name>A0ABQ5YJN2_9NEIS</name>
<evidence type="ECO:0000313" key="4">
    <source>
        <dbReference type="Proteomes" id="UP001156706"/>
    </source>
</evidence>
<gene>
    <name evidence="3" type="ORF">GCM10007907_39910</name>
</gene>
<dbReference type="EMBL" id="BSOG01000007">
    <property type="protein sequence ID" value="GLR15201.1"/>
    <property type="molecule type" value="Genomic_DNA"/>
</dbReference>
<evidence type="ECO:0000259" key="2">
    <source>
        <dbReference type="Pfam" id="PF18433"/>
    </source>
</evidence>
<reference evidence="4" key="1">
    <citation type="journal article" date="2019" name="Int. J. Syst. Evol. Microbiol.">
        <title>The Global Catalogue of Microorganisms (GCM) 10K type strain sequencing project: providing services to taxonomists for standard genome sequencing and annotation.</title>
        <authorList>
            <consortium name="The Broad Institute Genomics Platform"/>
            <consortium name="The Broad Institute Genome Sequencing Center for Infectious Disease"/>
            <person name="Wu L."/>
            <person name="Ma J."/>
        </authorList>
    </citation>
    <scope>NUCLEOTIDE SEQUENCE [LARGE SCALE GENOMIC DNA]</scope>
    <source>
        <strain evidence="4">NBRC 110044</strain>
    </source>
</reference>
<dbReference type="Gene3D" id="1.10.132.90">
    <property type="match status" value="1"/>
</dbReference>
<keyword evidence="4" id="KW-1185">Reference proteome</keyword>
<dbReference type="Proteomes" id="UP001156706">
    <property type="component" value="Unassembled WGS sequence"/>
</dbReference>
<dbReference type="InterPro" id="IPR041651">
    <property type="entry name" value="DUF5610"/>
</dbReference>
<feature type="region of interest" description="Disordered" evidence="1">
    <location>
        <begin position="1"/>
        <end position="26"/>
    </location>
</feature>